<keyword evidence="1" id="KW-0812">Transmembrane</keyword>
<accession>A0A7R7XUP3</accession>
<dbReference type="EMBL" id="AP024448">
    <property type="protein sequence ID" value="BCS28081.1"/>
    <property type="molecule type" value="Genomic_DNA"/>
</dbReference>
<keyword evidence="1" id="KW-0472">Membrane</keyword>
<dbReference type="KEGG" id="apuu:APUU_61129A"/>
<dbReference type="AlphaFoldDB" id="A0A7R7XUP3"/>
<dbReference type="PANTHER" id="PTHR46154:SF1">
    <property type="entry name" value="ACTIVE TRANSPORTER, PUTATIVE (AFU_ORTHOLOGUE AFUA_1G17570)-RELATED"/>
    <property type="match status" value="1"/>
</dbReference>
<dbReference type="GO" id="GO:0005886">
    <property type="term" value="C:plasma membrane"/>
    <property type="evidence" value="ECO:0007669"/>
    <property type="project" value="TreeGrafter"/>
</dbReference>
<dbReference type="GeneID" id="64978078"/>
<proteinExistence type="predicted"/>
<name>A0A7R7XUP3_9EURO</name>
<keyword evidence="3" id="KW-1185">Reference proteome</keyword>
<reference evidence="2" key="1">
    <citation type="submission" date="2021-01" db="EMBL/GenBank/DDBJ databases">
        <authorList>
            <consortium name="Aspergillus puulaauensis MK2 genome sequencing consortium"/>
            <person name="Kazuki M."/>
            <person name="Futagami T."/>
        </authorList>
    </citation>
    <scope>NUCLEOTIDE SEQUENCE</scope>
    <source>
        <strain evidence="2">MK2</strain>
    </source>
</reference>
<dbReference type="InterPro" id="IPR031155">
    <property type="entry name" value="DUR"/>
</dbReference>
<organism evidence="2 3">
    <name type="scientific">Aspergillus puulaauensis</name>
    <dbReference type="NCBI Taxonomy" id="1220207"/>
    <lineage>
        <taxon>Eukaryota</taxon>
        <taxon>Fungi</taxon>
        <taxon>Dikarya</taxon>
        <taxon>Ascomycota</taxon>
        <taxon>Pezizomycotina</taxon>
        <taxon>Eurotiomycetes</taxon>
        <taxon>Eurotiomycetidae</taxon>
        <taxon>Eurotiales</taxon>
        <taxon>Aspergillaceae</taxon>
        <taxon>Aspergillus</taxon>
    </lineage>
</organism>
<dbReference type="RefSeq" id="XP_041560267.1">
    <property type="nucleotide sequence ID" value="XM_041694437.1"/>
</dbReference>
<dbReference type="Proteomes" id="UP000654913">
    <property type="component" value="Chromosome 6"/>
</dbReference>
<feature type="transmembrane region" description="Helical" evidence="1">
    <location>
        <begin position="31"/>
        <end position="50"/>
    </location>
</feature>
<evidence type="ECO:0000313" key="3">
    <source>
        <dbReference type="Proteomes" id="UP000654913"/>
    </source>
</evidence>
<dbReference type="Gene3D" id="1.20.1730.10">
    <property type="entry name" value="Sodium/glucose cotransporter"/>
    <property type="match status" value="1"/>
</dbReference>
<gene>
    <name evidence="2" type="ORF">APUU_61129A</name>
</gene>
<dbReference type="InterPro" id="IPR038377">
    <property type="entry name" value="Na/Glc_symporter_sf"/>
</dbReference>
<dbReference type="GO" id="GO:0015204">
    <property type="term" value="F:urea transmembrane transporter activity"/>
    <property type="evidence" value="ECO:0007669"/>
    <property type="project" value="InterPro"/>
</dbReference>
<dbReference type="PANTHER" id="PTHR46154">
    <property type="match status" value="1"/>
</dbReference>
<sequence length="160" mass="17306">MDVVASSYLLPLGVTAYTYFSGLKATFLTDYMHTFIFMIIVCCFTIKVITVNEIGSLGALYDAVLRADAVNAVPGNYQGSHLTMRSEQCLFFGILHVTGNVGAVIMDTGFWQKGFSADFAAAVAGYVLGGMGVRDDSRSWRVSAAKFTILADVPEPHDIL</sequence>
<protein>
    <submittedName>
        <fullName evidence="2">Uncharacterized protein</fullName>
    </submittedName>
</protein>
<dbReference type="OrthoDB" id="6132759at2759"/>
<reference evidence="2" key="2">
    <citation type="submission" date="2021-02" db="EMBL/GenBank/DDBJ databases">
        <title>Aspergillus puulaauensis MK2 genome sequence.</title>
        <authorList>
            <person name="Futagami T."/>
            <person name="Mori K."/>
            <person name="Kadooka C."/>
            <person name="Tanaka T."/>
        </authorList>
    </citation>
    <scope>NUCLEOTIDE SEQUENCE</scope>
    <source>
        <strain evidence="2">MK2</strain>
    </source>
</reference>
<evidence type="ECO:0000256" key="1">
    <source>
        <dbReference type="SAM" id="Phobius"/>
    </source>
</evidence>
<keyword evidence="1" id="KW-1133">Transmembrane helix</keyword>
<evidence type="ECO:0000313" key="2">
    <source>
        <dbReference type="EMBL" id="BCS28081.1"/>
    </source>
</evidence>